<organism evidence="1 2">
    <name type="scientific">Tritrichomonas musculus</name>
    <dbReference type="NCBI Taxonomy" id="1915356"/>
    <lineage>
        <taxon>Eukaryota</taxon>
        <taxon>Metamonada</taxon>
        <taxon>Parabasalia</taxon>
        <taxon>Tritrichomonadida</taxon>
        <taxon>Tritrichomonadidae</taxon>
        <taxon>Tritrichomonas</taxon>
    </lineage>
</organism>
<gene>
    <name evidence="1" type="ORF">M9Y10_022274</name>
</gene>
<reference evidence="1 2" key="1">
    <citation type="submission" date="2024-04" db="EMBL/GenBank/DDBJ databases">
        <title>Tritrichomonas musculus Genome.</title>
        <authorList>
            <person name="Alves-Ferreira E."/>
            <person name="Grigg M."/>
            <person name="Lorenzi H."/>
            <person name="Galac M."/>
        </authorList>
    </citation>
    <scope>NUCLEOTIDE SEQUENCE [LARGE SCALE GENOMIC DNA]</scope>
    <source>
        <strain evidence="1 2">EAF2021</strain>
    </source>
</reference>
<protein>
    <submittedName>
        <fullName evidence="1">Uncharacterized protein</fullName>
    </submittedName>
</protein>
<evidence type="ECO:0000313" key="1">
    <source>
        <dbReference type="EMBL" id="KAK8893845.1"/>
    </source>
</evidence>
<name>A0ABR2KRV7_9EUKA</name>
<comment type="caution">
    <text evidence="1">The sequence shown here is derived from an EMBL/GenBank/DDBJ whole genome shotgun (WGS) entry which is preliminary data.</text>
</comment>
<sequence>MQNKELISSEINDINAALEKGYLSINQVQITMARKNYKMTYDELIQNYRLSGKIALAHCLLRTSMLYYWDYSMPGEGVNY</sequence>
<dbReference type="Proteomes" id="UP001470230">
    <property type="component" value="Unassembled WGS sequence"/>
</dbReference>
<dbReference type="EMBL" id="JAPFFF010000003">
    <property type="protein sequence ID" value="KAK8893845.1"/>
    <property type="molecule type" value="Genomic_DNA"/>
</dbReference>
<accession>A0ABR2KRV7</accession>
<proteinExistence type="predicted"/>
<keyword evidence="2" id="KW-1185">Reference proteome</keyword>
<evidence type="ECO:0000313" key="2">
    <source>
        <dbReference type="Proteomes" id="UP001470230"/>
    </source>
</evidence>